<evidence type="ECO:0000256" key="13">
    <source>
        <dbReference type="SAM" id="MobiDB-lite"/>
    </source>
</evidence>
<evidence type="ECO:0000256" key="2">
    <source>
        <dbReference type="ARBA" id="ARBA00001936"/>
    </source>
</evidence>
<dbReference type="Pfam" id="PF16214">
    <property type="entry name" value="AC_N"/>
    <property type="match status" value="1"/>
</dbReference>
<dbReference type="Proteomes" id="UP000281406">
    <property type="component" value="Unassembled WGS sequence"/>
</dbReference>
<evidence type="ECO:0000256" key="5">
    <source>
        <dbReference type="ARBA" id="ARBA00022692"/>
    </source>
</evidence>
<comment type="cofactor">
    <cofactor evidence="2">
        <name>Mn(2+)</name>
        <dbReference type="ChEBI" id="CHEBI:29035"/>
    </cofactor>
</comment>
<evidence type="ECO:0000256" key="1">
    <source>
        <dbReference type="ARBA" id="ARBA00001593"/>
    </source>
</evidence>
<proteinExistence type="predicted"/>
<dbReference type="OrthoDB" id="8927495at2759"/>
<evidence type="ECO:0000256" key="14">
    <source>
        <dbReference type="SAM" id="Phobius"/>
    </source>
</evidence>
<dbReference type="AlphaFoldDB" id="A0A3N0Z1V1"/>
<evidence type="ECO:0000256" key="11">
    <source>
        <dbReference type="ARBA" id="ARBA00023136"/>
    </source>
</evidence>
<feature type="transmembrane region" description="Helical" evidence="14">
    <location>
        <begin position="63"/>
        <end position="86"/>
    </location>
</feature>
<evidence type="ECO:0000256" key="10">
    <source>
        <dbReference type="ARBA" id="ARBA00022989"/>
    </source>
</evidence>
<evidence type="ECO:0000259" key="15">
    <source>
        <dbReference type="PROSITE" id="PS50125"/>
    </source>
</evidence>
<feature type="transmembrane region" description="Helical" evidence="14">
    <location>
        <begin position="211"/>
        <end position="232"/>
    </location>
</feature>
<feature type="region of interest" description="Disordered" evidence="13">
    <location>
        <begin position="1"/>
        <end position="27"/>
    </location>
</feature>
<dbReference type="GO" id="GO:0005886">
    <property type="term" value="C:plasma membrane"/>
    <property type="evidence" value="ECO:0007669"/>
    <property type="project" value="TreeGrafter"/>
</dbReference>
<feature type="transmembrane region" description="Helical" evidence="14">
    <location>
        <begin position="92"/>
        <end position="114"/>
    </location>
</feature>
<keyword evidence="6" id="KW-0479">Metal-binding</keyword>
<dbReference type="Gene3D" id="3.30.70.1230">
    <property type="entry name" value="Nucleotide cyclase"/>
    <property type="match status" value="1"/>
</dbReference>
<evidence type="ECO:0000313" key="16">
    <source>
        <dbReference type="EMBL" id="ROL52440.1"/>
    </source>
</evidence>
<keyword evidence="12" id="KW-0456">Lyase</keyword>
<dbReference type="EMBL" id="RJVU01015592">
    <property type="protein sequence ID" value="ROL52440.1"/>
    <property type="molecule type" value="Genomic_DNA"/>
</dbReference>
<evidence type="ECO:0000256" key="4">
    <source>
        <dbReference type="ARBA" id="ARBA00012201"/>
    </source>
</evidence>
<dbReference type="Pfam" id="PF00211">
    <property type="entry name" value="Guanylate_cyc"/>
    <property type="match status" value="1"/>
</dbReference>
<evidence type="ECO:0000256" key="8">
    <source>
        <dbReference type="ARBA" id="ARBA00022840"/>
    </source>
</evidence>
<evidence type="ECO:0000256" key="9">
    <source>
        <dbReference type="ARBA" id="ARBA00022842"/>
    </source>
</evidence>
<dbReference type="PANTHER" id="PTHR45627">
    <property type="entry name" value="ADENYLATE CYCLASE TYPE 1"/>
    <property type="match status" value="1"/>
</dbReference>
<feature type="transmembrane region" description="Helical" evidence="14">
    <location>
        <begin position="426"/>
        <end position="447"/>
    </location>
</feature>
<protein>
    <recommendedName>
        <fullName evidence="4">adenylate cyclase</fullName>
        <ecNumber evidence="4">4.6.1.1</ecNumber>
    </recommendedName>
</protein>
<evidence type="ECO:0000256" key="3">
    <source>
        <dbReference type="ARBA" id="ARBA00004141"/>
    </source>
</evidence>
<feature type="domain" description="Guanylate cyclase" evidence="15">
    <location>
        <begin position="305"/>
        <end position="385"/>
    </location>
</feature>
<dbReference type="GO" id="GO:0035556">
    <property type="term" value="P:intracellular signal transduction"/>
    <property type="evidence" value="ECO:0007669"/>
    <property type="project" value="InterPro"/>
</dbReference>
<dbReference type="InterPro" id="IPR032628">
    <property type="entry name" value="AC_N"/>
</dbReference>
<keyword evidence="8" id="KW-0067">ATP-binding</keyword>
<dbReference type="SMART" id="SM00044">
    <property type="entry name" value="CYCc"/>
    <property type="match status" value="1"/>
</dbReference>
<evidence type="ECO:0000256" key="7">
    <source>
        <dbReference type="ARBA" id="ARBA00022741"/>
    </source>
</evidence>
<accession>A0A3N0Z1V1</accession>
<gene>
    <name evidence="16" type="ORF">DPX16_6124</name>
</gene>
<evidence type="ECO:0000256" key="6">
    <source>
        <dbReference type="ARBA" id="ARBA00022723"/>
    </source>
</evidence>
<comment type="subcellular location">
    <subcellularLocation>
        <location evidence="3">Membrane</location>
        <topology evidence="3">Multi-pass membrane protein</topology>
    </subcellularLocation>
</comment>
<reference evidence="16 17" key="1">
    <citation type="submission" date="2018-10" db="EMBL/GenBank/DDBJ databases">
        <title>Genome assembly for a Yunnan-Guizhou Plateau 3E fish, Anabarilius grahami (Regan), and its evolutionary and genetic applications.</title>
        <authorList>
            <person name="Jiang W."/>
        </authorList>
    </citation>
    <scope>NUCLEOTIDE SEQUENCE [LARGE SCALE GENOMIC DNA]</scope>
    <source>
        <strain evidence="16">AG-KIZ</strain>
        <tissue evidence="16">Muscle</tissue>
    </source>
</reference>
<dbReference type="GO" id="GO:0005524">
    <property type="term" value="F:ATP binding"/>
    <property type="evidence" value="ECO:0007669"/>
    <property type="project" value="UniProtKB-KW"/>
</dbReference>
<name>A0A3N0Z1V1_ANAGA</name>
<comment type="caution">
    <text evidence="16">The sequence shown here is derived from an EMBL/GenBank/DDBJ whole genome shotgun (WGS) entry which is preliminary data.</text>
</comment>
<keyword evidence="7" id="KW-0547">Nucleotide-binding</keyword>
<feature type="transmembrane region" description="Helical" evidence="14">
    <location>
        <begin position="160"/>
        <end position="190"/>
    </location>
</feature>
<dbReference type="InterPro" id="IPR029787">
    <property type="entry name" value="Nucleotide_cyclase"/>
</dbReference>
<keyword evidence="17" id="KW-1185">Reference proteome</keyword>
<comment type="catalytic activity">
    <reaction evidence="1">
        <text>ATP = 3',5'-cyclic AMP + diphosphate</text>
        <dbReference type="Rhea" id="RHEA:15389"/>
        <dbReference type="ChEBI" id="CHEBI:30616"/>
        <dbReference type="ChEBI" id="CHEBI:33019"/>
        <dbReference type="ChEBI" id="CHEBI:58165"/>
        <dbReference type="EC" id="4.6.1.1"/>
    </reaction>
</comment>
<dbReference type="InterPro" id="IPR001054">
    <property type="entry name" value="A/G_cyclase"/>
</dbReference>
<keyword evidence="9" id="KW-0460">Magnesium</keyword>
<sequence length="510" mass="57197">MSVNGIQDGPVTVTEPHKGGGAHEMTARGSSLSLPRFMRLKFTPESLEKVYQTYFLRQRQETLLVLIVFAALFNSYVIIMCSVVYSQDKLNTLAVAAGGLASDILLYIMSRFRFLPEAVSRSLVPYVLWLLITVHVLCYFSLNFAGFYEAGDTVGWQTFFIFSFFLTLPLPLAPIALLSALSCCAHTLLLGFTVAQRHQDKLQLTVLIRQLVANLMLYFAAVLVGVMSYFMADRKYRTAFLEAKQSLEVSLTLKEQGQQQEELLLSILPKHIADEMLQGMKKEANQKSDAQQFNTMYMYRHENVSILFADIVGFTQLSSAVTPKELVKLLNELFARFDKLAAQHHQLRIKILGDCYYCICGLPDYREDHAACSIMMGLSMVEAISLGSGEPDCPAGTFAAGYTMDAWERWRVVCLAALSVEDIEDIYLFGTMITGLLLIGLGFALVYREIRKTVTAVQNLTRLPVMIEAVGRAVSTETGTINRSMDNIMEKLTALQRQMDRFGDQNGLRK</sequence>
<dbReference type="SUPFAM" id="SSF55073">
    <property type="entry name" value="Nucleotide cyclase"/>
    <property type="match status" value="1"/>
</dbReference>
<dbReference type="GO" id="GO:0004016">
    <property type="term" value="F:adenylate cyclase activity"/>
    <property type="evidence" value="ECO:0007669"/>
    <property type="project" value="UniProtKB-EC"/>
</dbReference>
<keyword evidence="5 14" id="KW-0812">Transmembrane</keyword>
<dbReference type="GO" id="GO:0046872">
    <property type="term" value="F:metal ion binding"/>
    <property type="evidence" value="ECO:0007669"/>
    <property type="project" value="UniProtKB-KW"/>
</dbReference>
<keyword evidence="11 14" id="KW-0472">Membrane</keyword>
<dbReference type="EC" id="4.6.1.1" evidence="4"/>
<dbReference type="CDD" id="cd07302">
    <property type="entry name" value="CHD"/>
    <property type="match status" value="1"/>
</dbReference>
<feature type="transmembrane region" description="Helical" evidence="14">
    <location>
        <begin position="126"/>
        <end position="148"/>
    </location>
</feature>
<dbReference type="GO" id="GO:0006171">
    <property type="term" value="P:cAMP biosynthetic process"/>
    <property type="evidence" value="ECO:0007669"/>
    <property type="project" value="TreeGrafter"/>
</dbReference>
<dbReference type="PROSITE" id="PS50125">
    <property type="entry name" value="GUANYLATE_CYCLASE_2"/>
    <property type="match status" value="1"/>
</dbReference>
<dbReference type="PANTHER" id="PTHR45627:SF30">
    <property type="entry name" value="ADENYLATE CYCLASE TYPE 3"/>
    <property type="match status" value="1"/>
</dbReference>
<evidence type="ECO:0000256" key="12">
    <source>
        <dbReference type="ARBA" id="ARBA00023239"/>
    </source>
</evidence>
<keyword evidence="10 14" id="KW-1133">Transmembrane helix</keyword>
<organism evidence="16 17">
    <name type="scientific">Anabarilius grahami</name>
    <name type="common">Kanglang fish</name>
    <name type="synonym">Barilius grahami</name>
    <dbReference type="NCBI Taxonomy" id="495550"/>
    <lineage>
        <taxon>Eukaryota</taxon>
        <taxon>Metazoa</taxon>
        <taxon>Chordata</taxon>
        <taxon>Craniata</taxon>
        <taxon>Vertebrata</taxon>
        <taxon>Euteleostomi</taxon>
        <taxon>Actinopterygii</taxon>
        <taxon>Neopterygii</taxon>
        <taxon>Teleostei</taxon>
        <taxon>Ostariophysi</taxon>
        <taxon>Cypriniformes</taxon>
        <taxon>Xenocyprididae</taxon>
        <taxon>Xenocypridinae</taxon>
        <taxon>Xenocypridinae incertae sedis</taxon>
        <taxon>Anabarilius</taxon>
    </lineage>
</organism>
<evidence type="ECO:0000313" key="17">
    <source>
        <dbReference type="Proteomes" id="UP000281406"/>
    </source>
</evidence>
<dbReference type="GO" id="GO:0007189">
    <property type="term" value="P:adenylate cyclase-activating G protein-coupled receptor signaling pathway"/>
    <property type="evidence" value="ECO:0007669"/>
    <property type="project" value="TreeGrafter"/>
</dbReference>